<sequence length="572" mass="61212">MADSEKTAAPSVQPTVTEEKKGAVETVAPAAGVAVDVAQPVTGEKSSRPNSTAEPTVDDEDNFEYPTKWKLAAITLALCLSVFCMALDNTIIATAIPRITDQFKALNDVGWYGSSYLLTTCATQLIYGKFYTYYSIKWVYLVALFIFEIGSLICGVAPNSTALIIGRAVAGVGAAGIFSGAILIISVTVPLRSRPTYMGLIGGMYGIASVAGPLMGGAFTDHLTWRWCFYINLPFGALTAAFIVPFLNVKRRGKKLEATWKQQLQKFDLPGTACFMPAIVCLLLALQWGGSKYAWNSGRVIALLVLFVVLIAGFIAIQWWKQEDATVPPRVFLNRNVWGSAWFGAMLGAAFFVMVYYLPIWFQAIKGASATKSGIMNLPAILGLVIISMLAGGLVTVLGYYTPFMLASSILMAIGAGLLSTLEVDSGSPKWIGYQFMFGAGVGFGMQQTLVAIQTVLPADDVPIGTAIMMFTQLLGGALFISVGQNVFTNQLIKNLASIVPDLDAGLVLRTGATELKHAIDSEYLSGVLAAYNLTLTQTFYVSVACATVSIVGAAFVEWKSMKGKQITMAAA</sequence>
<dbReference type="EMBL" id="JBHGVX010000008">
    <property type="protein sequence ID" value="KAL1793096.1"/>
    <property type="molecule type" value="Genomic_DNA"/>
</dbReference>
<feature type="transmembrane region" description="Helical" evidence="6">
    <location>
        <begin position="300"/>
        <end position="320"/>
    </location>
</feature>
<evidence type="ECO:0000259" key="7">
    <source>
        <dbReference type="PROSITE" id="PS50850"/>
    </source>
</evidence>
<feature type="transmembrane region" description="Helical" evidence="6">
    <location>
        <begin position="340"/>
        <end position="362"/>
    </location>
</feature>
<evidence type="ECO:0000256" key="3">
    <source>
        <dbReference type="ARBA" id="ARBA00022989"/>
    </source>
</evidence>
<feature type="transmembrane region" description="Helical" evidence="6">
    <location>
        <begin position="169"/>
        <end position="191"/>
    </location>
</feature>
<feature type="transmembrane region" description="Helical" evidence="6">
    <location>
        <begin position="269"/>
        <end position="288"/>
    </location>
</feature>
<keyword evidence="3 6" id="KW-1133">Transmembrane helix</keyword>
<dbReference type="InterPro" id="IPR020846">
    <property type="entry name" value="MFS_dom"/>
</dbReference>
<evidence type="ECO:0000256" key="5">
    <source>
        <dbReference type="SAM" id="MobiDB-lite"/>
    </source>
</evidence>
<proteinExistence type="predicted"/>
<dbReference type="Gene3D" id="1.20.1720.10">
    <property type="entry name" value="Multidrug resistance protein D"/>
    <property type="match status" value="1"/>
</dbReference>
<feature type="transmembrane region" description="Helical" evidence="6">
    <location>
        <begin position="400"/>
        <end position="419"/>
    </location>
</feature>
<feature type="domain" description="Major facilitator superfamily (MFS) profile" evidence="7">
    <location>
        <begin position="74"/>
        <end position="562"/>
    </location>
</feature>
<dbReference type="InterPro" id="IPR011701">
    <property type="entry name" value="MFS"/>
</dbReference>
<dbReference type="Pfam" id="PF07690">
    <property type="entry name" value="MFS_1"/>
    <property type="match status" value="1"/>
</dbReference>
<name>A0ABR3U9E1_9PLEO</name>
<dbReference type="RefSeq" id="XP_069303680.1">
    <property type="nucleotide sequence ID" value="XM_069454212.1"/>
</dbReference>
<feature type="transmembrane region" description="Helical" evidence="6">
    <location>
        <begin position="197"/>
        <end position="215"/>
    </location>
</feature>
<dbReference type="PRINTS" id="PR01036">
    <property type="entry name" value="TCRTETB"/>
</dbReference>
<gene>
    <name evidence="8" type="ORF">ACET3X_008078</name>
</gene>
<evidence type="ECO:0000313" key="9">
    <source>
        <dbReference type="Proteomes" id="UP001578633"/>
    </source>
</evidence>
<reference evidence="8 9" key="1">
    <citation type="submission" date="2024-09" db="EMBL/GenBank/DDBJ databases">
        <title>T2T genomes of carrot and Alternaria dauci and their utility for understanding host-pathogen interaction during carrot leaf blight disease.</title>
        <authorList>
            <person name="Liu W."/>
            <person name="Xu S."/>
            <person name="Ou C."/>
            <person name="Liu X."/>
            <person name="Zhuang F."/>
            <person name="Deng X.W."/>
        </authorList>
    </citation>
    <scope>NUCLEOTIDE SEQUENCE [LARGE SCALE GENOMIC DNA]</scope>
    <source>
        <strain evidence="8 9">A2016</strain>
    </source>
</reference>
<comment type="subcellular location">
    <subcellularLocation>
        <location evidence="1">Membrane</location>
        <topology evidence="1">Multi-pass membrane protein</topology>
    </subcellularLocation>
</comment>
<keyword evidence="4 6" id="KW-0472">Membrane</keyword>
<feature type="transmembrane region" description="Helical" evidence="6">
    <location>
        <begin position="540"/>
        <end position="559"/>
    </location>
</feature>
<evidence type="ECO:0000256" key="2">
    <source>
        <dbReference type="ARBA" id="ARBA00022692"/>
    </source>
</evidence>
<comment type="caution">
    <text evidence="8">The sequence shown here is derived from an EMBL/GenBank/DDBJ whole genome shotgun (WGS) entry which is preliminary data.</text>
</comment>
<evidence type="ECO:0000256" key="1">
    <source>
        <dbReference type="ARBA" id="ARBA00004141"/>
    </source>
</evidence>
<feature type="transmembrane region" description="Helical" evidence="6">
    <location>
        <begin position="227"/>
        <end position="249"/>
    </location>
</feature>
<feature type="transmembrane region" description="Helical" evidence="6">
    <location>
        <begin position="109"/>
        <end position="127"/>
    </location>
</feature>
<accession>A0ABR3U9E1</accession>
<dbReference type="GeneID" id="96088400"/>
<dbReference type="PANTHER" id="PTHR23501:SF199">
    <property type="entry name" value="MFS EFFLUX TRANSPORTER INPD-RELATED"/>
    <property type="match status" value="1"/>
</dbReference>
<evidence type="ECO:0000256" key="6">
    <source>
        <dbReference type="SAM" id="Phobius"/>
    </source>
</evidence>
<dbReference type="Gene3D" id="1.20.1250.20">
    <property type="entry name" value="MFS general substrate transporter like domains"/>
    <property type="match status" value="1"/>
</dbReference>
<feature type="region of interest" description="Disordered" evidence="5">
    <location>
        <begin position="37"/>
        <end position="59"/>
    </location>
</feature>
<dbReference type="InterPro" id="IPR036259">
    <property type="entry name" value="MFS_trans_sf"/>
</dbReference>
<dbReference type="CDD" id="cd17502">
    <property type="entry name" value="MFS_Azr1_MDR_like"/>
    <property type="match status" value="1"/>
</dbReference>
<dbReference type="SUPFAM" id="SSF103473">
    <property type="entry name" value="MFS general substrate transporter"/>
    <property type="match status" value="1"/>
</dbReference>
<dbReference type="Proteomes" id="UP001578633">
    <property type="component" value="Chromosome 8"/>
</dbReference>
<feature type="transmembrane region" description="Helical" evidence="6">
    <location>
        <begin position="71"/>
        <end position="97"/>
    </location>
</feature>
<evidence type="ECO:0000256" key="4">
    <source>
        <dbReference type="ARBA" id="ARBA00023136"/>
    </source>
</evidence>
<dbReference type="PANTHER" id="PTHR23501">
    <property type="entry name" value="MAJOR FACILITATOR SUPERFAMILY"/>
    <property type="match status" value="1"/>
</dbReference>
<keyword evidence="9" id="KW-1185">Reference proteome</keyword>
<feature type="region of interest" description="Disordered" evidence="5">
    <location>
        <begin position="1"/>
        <end position="23"/>
    </location>
</feature>
<feature type="transmembrane region" description="Helical" evidence="6">
    <location>
        <begin position="139"/>
        <end position="157"/>
    </location>
</feature>
<feature type="transmembrane region" description="Helical" evidence="6">
    <location>
        <begin position="431"/>
        <end position="453"/>
    </location>
</feature>
<feature type="transmembrane region" description="Helical" evidence="6">
    <location>
        <begin position="374"/>
        <end position="394"/>
    </location>
</feature>
<protein>
    <recommendedName>
        <fullName evidence="7">Major facilitator superfamily (MFS) profile domain-containing protein</fullName>
    </recommendedName>
</protein>
<dbReference type="PROSITE" id="PS50850">
    <property type="entry name" value="MFS"/>
    <property type="match status" value="1"/>
</dbReference>
<evidence type="ECO:0000313" key="8">
    <source>
        <dbReference type="EMBL" id="KAL1793096.1"/>
    </source>
</evidence>
<keyword evidence="2 6" id="KW-0812">Transmembrane</keyword>
<organism evidence="8 9">
    <name type="scientific">Alternaria dauci</name>
    <dbReference type="NCBI Taxonomy" id="48095"/>
    <lineage>
        <taxon>Eukaryota</taxon>
        <taxon>Fungi</taxon>
        <taxon>Dikarya</taxon>
        <taxon>Ascomycota</taxon>
        <taxon>Pezizomycotina</taxon>
        <taxon>Dothideomycetes</taxon>
        <taxon>Pleosporomycetidae</taxon>
        <taxon>Pleosporales</taxon>
        <taxon>Pleosporineae</taxon>
        <taxon>Pleosporaceae</taxon>
        <taxon>Alternaria</taxon>
        <taxon>Alternaria sect. Porri</taxon>
    </lineage>
</organism>